<dbReference type="STRING" id="1445510.YC6258_04747"/>
<dbReference type="AlphaFoldDB" id="A0A0C5W292"/>
<dbReference type="EMBL" id="CP007142">
    <property type="protein sequence ID" value="AJQ96779.1"/>
    <property type="molecule type" value="Genomic_DNA"/>
</dbReference>
<reference evidence="1 2" key="1">
    <citation type="submission" date="2014-01" db="EMBL/GenBank/DDBJ databases">
        <title>Full genme sequencing of cellulolytic bacterium Gynuella sunshinyii YC6258T gen. nov., sp. nov.</title>
        <authorList>
            <person name="Khan H."/>
            <person name="Chung E.J."/>
            <person name="Chung Y.R."/>
        </authorList>
    </citation>
    <scope>NUCLEOTIDE SEQUENCE [LARGE SCALE GENOMIC DNA]</scope>
    <source>
        <strain evidence="1 2">YC6258</strain>
    </source>
</reference>
<name>A0A0C5W292_9GAMM</name>
<dbReference type="KEGG" id="gsn:YC6258_04747"/>
<organism evidence="1 2">
    <name type="scientific">Gynuella sunshinyii YC6258</name>
    <dbReference type="NCBI Taxonomy" id="1445510"/>
    <lineage>
        <taxon>Bacteria</taxon>
        <taxon>Pseudomonadati</taxon>
        <taxon>Pseudomonadota</taxon>
        <taxon>Gammaproteobacteria</taxon>
        <taxon>Oceanospirillales</taxon>
        <taxon>Saccharospirillaceae</taxon>
        <taxon>Gynuella</taxon>
    </lineage>
</organism>
<accession>A0A0C5W292</accession>
<evidence type="ECO:0000313" key="2">
    <source>
        <dbReference type="Proteomes" id="UP000032266"/>
    </source>
</evidence>
<dbReference type="Proteomes" id="UP000032266">
    <property type="component" value="Chromosome"/>
</dbReference>
<proteinExistence type="predicted"/>
<gene>
    <name evidence="1" type="ORF">YC6258_04747</name>
</gene>
<dbReference type="HOGENOM" id="CLU_2478987_0_0_6"/>
<protein>
    <submittedName>
        <fullName evidence="1">Uncharacterized protein</fullName>
    </submittedName>
</protein>
<keyword evidence="2" id="KW-1185">Reference proteome</keyword>
<evidence type="ECO:0000313" key="1">
    <source>
        <dbReference type="EMBL" id="AJQ96779.1"/>
    </source>
</evidence>
<sequence>MIEGDKTGNNFPFYIACCDGVIRLPDDDDHLGWIMGNVAAIKQGRNSFTNSPSGVQSHLTGVSGTEQVIRPAHSPEELLILHKCLPD</sequence>